<sequence length="230" mass="23308">MRTTGVAVVTGANRGIGREVARLLAARGVTTVLGSRDEARGQEAARGMTGPVVVRGLDVTDQGSVDALAAWLRAGHGGLDVLVNNAGVHYDTWQSAAEADLGVVEEAFAVNVVGAWRTAVALAPLLRPGGRLVNVSSGAGSFGETAGAGGAPAYSVSKAALDMLTVKLAADLRRRRVLVNAVCPGWVATDMGGAGGRPVADGAASVLYAVDLPDDGPSGTFTRDGRPVPW</sequence>
<dbReference type="AlphaFoldDB" id="A0A1I5H6X6"/>
<evidence type="ECO:0000256" key="1">
    <source>
        <dbReference type="ARBA" id="ARBA00006484"/>
    </source>
</evidence>
<dbReference type="PANTHER" id="PTHR43963">
    <property type="entry name" value="CARBONYL REDUCTASE 1-RELATED"/>
    <property type="match status" value="1"/>
</dbReference>
<keyword evidence="2" id="KW-0521">NADP</keyword>
<keyword evidence="3" id="KW-0560">Oxidoreductase</keyword>
<keyword evidence="6" id="KW-1185">Reference proteome</keyword>
<dbReference type="GO" id="GO:0016491">
    <property type="term" value="F:oxidoreductase activity"/>
    <property type="evidence" value="ECO:0007669"/>
    <property type="project" value="UniProtKB-KW"/>
</dbReference>
<dbReference type="Pfam" id="PF00106">
    <property type="entry name" value="adh_short"/>
    <property type="match status" value="1"/>
</dbReference>
<dbReference type="InterPro" id="IPR002347">
    <property type="entry name" value="SDR_fam"/>
</dbReference>
<dbReference type="InterPro" id="IPR020904">
    <property type="entry name" value="Sc_DH/Rdtase_CS"/>
</dbReference>
<accession>A0A1I5H6X6</accession>
<evidence type="ECO:0000256" key="4">
    <source>
        <dbReference type="RuleBase" id="RU000363"/>
    </source>
</evidence>
<dbReference type="SUPFAM" id="SSF51735">
    <property type="entry name" value="NAD(P)-binding Rossmann-fold domains"/>
    <property type="match status" value="1"/>
</dbReference>
<dbReference type="Gene3D" id="3.40.50.720">
    <property type="entry name" value="NAD(P)-binding Rossmann-like Domain"/>
    <property type="match status" value="1"/>
</dbReference>
<organism evidence="5 6">
    <name type="scientific">Geodermatophilus obscurus</name>
    <dbReference type="NCBI Taxonomy" id="1861"/>
    <lineage>
        <taxon>Bacteria</taxon>
        <taxon>Bacillati</taxon>
        <taxon>Actinomycetota</taxon>
        <taxon>Actinomycetes</taxon>
        <taxon>Geodermatophilales</taxon>
        <taxon>Geodermatophilaceae</taxon>
        <taxon>Geodermatophilus</taxon>
    </lineage>
</organism>
<evidence type="ECO:0000256" key="2">
    <source>
        <dbReference type="ARBA" id="ARBA00022857"/>
    </source>
</evidence>
<gene>
    <name evidence="5" type="ORF">SAMN05660359_03497</name>
</gene>
<dbReference type="PRINTS" id="PR00081">
    <property type="entry name" value="GDHRDH"/>
</dbReference>
<dbReference type="PANTHER" id="PTHR43963:SF6">
    <property type="entry name" value="CHAIN DEHYDROGENASE FAMILY PROTEIN, PUTATIVE (AFU_ORTHOLOGUE AFUA_3G15350)-RELATED"/>
    <property type="match status" value="1"/>
</dbReference>
<reference evidence="6" key="1">
    <citation type="submission" date="2016-10" db="EMBL/GenBank/DDBJ databases">
        <authorList>
            <person name="Varghese N."/>
            <person name="Submissions S."/>
        </authorList>
    </citation>
    <scope>NUCLEOTIDE SEQUENCE [LARGE SCALE GENOMIC DNA]</scope>
    <source>
        <strain evidence="6">DSM 43161</strain>
    </source>
</reference>
<dbReference type="EMBL" id="FOWE01000008">
    <property type="protein sequence ID" value="SFO43943.1"/>
    <property type="molecule type" value="Genomic_DNA"/>
</dbReference>
<proteinExistence type="inferred from homology"/>
<dbReference type="PROSITE" id="PS00061">
    <property type="entry name" value="ADH_SHORT"/>
    <property type="match status" value="1"/>
</dbReference>
<dbReference type="RefSeq" id="WP_075014773.1">
    <property type="nucleotide sequence ID" value="NZ_FOWE01000008.1"/>
</dbReference>
<evidence type="ECO:0000256" key="3">
    <source>
        <dbReference type="ARBA" id="ARBA00023002"/>
    </source>
</evidence>
<evidence type="ECO:0000313" key="6">
    <source>
        <dbReference type="Proteomes" id="UP000183642"/>
    </source>
</evidence>
<evidence type="ECO:0000313" key="5">
    <source>
        <dbReference type="EMBL" id="SFO43943.1"/>
    </source>
</evidence>
<name>A0A1I5H6X6_9ACTN</name>
<dbReference type="Proteomes" id="UP000183642">
    <property type="component" value="Unassembled WGS sequence"/>
</dbReference>
<dbReference type="PRINTS" id="PR00080">
    <property type="entry name" value="SDRFAMILY"/>
</dbReference>
<dbReference type="InterPro" id="IPR036291">
    <property type="entry name" value="NAD(P)-bd_dom_sf"/>
</dbReference>
<comment type="similarity">
    <text evidence="1 4">Belongs to the short-chain dehydrogenases/reductases (SDR) family.</text>
</comment>
<protein>
    <submittedName>
        <fullName evidence="5">Short-chain dehydrogenase</fullName>
    </submittedName>
</protein>
<dbReference type="OrthoDB" id="9781117at2"/>